<gene>
    <name evidence="3" type="ORF">JEM65_00730</name>
</gene>
<dbReference type="EMBL" id="JAEHJZ010000001">
    <property type="protein sequence ID" value="MBJ7879183.1"/>
    <property type="molecule type" value="Genomic_DNA"/>
</dbReference>
<reference evidence="3 4" key="1">
    <citation type="submission" date="2020-09" db="EMBL/GenBank/DDBJ databases">
        <title>Draft genome of Gelidibacter salicanalis PAMC21136.</title>
        <authorList>
            <person name="Park H."/>
        </authorList>
    </citation>
    <scope>NUCLEOTIDE SEQUENCE [LARGE SCALE GENOMIC DNA]</scope>
    <source>
        <strain evidence="3 4">PAMC21136</strain>
    </source>
</reference>
<feature type="domain" description="NAD-dependent epimerase/dehydratase" evidence="2">
    <location>
        <begin position="12"/>
        <end position="274"/>
    </location>
</feature>
<keyword evidence="4" id="KW-1185">Reference proteome</keyword>
<dbReference type="CDD" id="cd05253">
    <property type="entry name" value="UDP_GE_SDE_e"/>
    <property type="match status" value="1"/>
</dbReference>
<name>A0A934KR95_9FLAO</name>
<dbReference type="Pfam" id="PF01370">
    <property type="entry name" value="Epimerase"/>
    <property type="match status" value="1"/>
</dbReference>
<dbReference type="Gene3D" id="3.40.50.720">
    <property type="entry name" value="NAD(P)-binding Rossmann-like Domain"/>
    <property type="match status" value="1"/>
</dbReference>
<dbReference type="InterPro" id="IPR036291">
    <property type="entry name" value="NAD(P)-bd_dom_sf"/>
</dbReference>
<comment type="caution">
    <text evidence="3">The sequence shown here is derived from an EMBL/GenBank/DDBJ whole genome shotgun (WGS) entry which is preliminary data.</text>
</comment>
<dbReference type="InterPro" id="IPR001509">
    <property type="entry name" value="Epimerase_deHydtase"/>
</dbReference>
<keyword evidence="1" id="KW-0520">NAD</keyword>
<organism evidence="3 4">
    <name type="scientific">Gelidibacter salicanalis</name>
    <dbReference type="NCBI Taxonomy" id="291193"/>
    <lineage>
        <taxon>Bacteria</taxon>
        <taxon>Pseudomonadati</taxon>
        <taxon>Bacteroidota</taxon>
        <taxon>Flavobacteriia</taxon>
        <taxon>Flavobacteriales</taxon>
        <taxon>Flavobacteriaceae</taxon>
        <taxon>Gelidibacter</taxon>
    </lineage>
</organism>
<protein>
    <submittedName>
        <fullName evidence="3">NAD-dependent epimerase</fullName>
    </submittedName>
</protein>
<accession>A0A934KR95</accession>
<dbReference type="Gene3D" id="3.90.25.10">
    <property type="entry name" value="UDP-galactose 4-epimerase, domain 1"/>
    <property type="match status" value="1"/>
</dbReference>
<proteinExistence type="predicted"/>
<dbReference type="RefSeq" id="WP_199596630.1">
    <property type="nucleotide sequence ID" value="NZ_JAEHJZ010000001.1"/>
</dbReference>
<evidence type="ECO:0000313" key="3">
    <source>
        <dbReference type="EMBL" id="MBJ7879183.1"/>
    </source>
</evidence>
<dbReference type="AlphaFoldDB" id="A0A934KR95"/>
<dbReference type="PANTHER" id="PTHR43574">
    <property type="entry name" value="EPIMERASE-RELATED"/>
    <property type="match status" value="1"/>
</dbReference>
<evidence type="ECO:0000313" key="4">
    <source>
        <dbReference type="Proteomes" id="UP000662373"/>
    </source>
</evidence>
<evidence type="ECO:0000256" key="1">
    <source>
        <dbReference type="ARBA" id="ARBA00023027"/>
    </source>
</evidence>
<dbReference type="Proteomes" id="UP000662373">
    <property type="component" value="Unassembled WGS sequence"/>
</dbReference>
<evidence type="ECO:0000259" key="2">
    <source>
        <dbReference type="Pfam" id="PF01370"/>
    </source>
</evidence>
<dbReference type="SUPFAM" id="SSF51735">
    <property type="entry name" value="NAD(P)-binding Rossmann-fold domains"/>
    <property type="match status" value="1"/>
</dbReference>
<dbReference type="PRINTS" id="PR01713">
    <property type="entry name" value="NUCEPIMERASE"/>
</dbReference>
<sequence>MSLENNNTSKTILVTGAAGFIGFHLSKSLLALGHTVIGIDNLNDYYDVNLKLARLSELGIDKAEANQDLNEASSATYGDHMIFVKMNLEDRNALPKLFEAHQIDSVCNLAAQAGVRYSLENPEAYADSNLTGFLNVLECCRNFKIKKLVYASSSSVYGNSDAVPFEETANVDHPVSLYAATKKANELMAHAYSHLYGFECIGLRFFTVYGPWGRPDMAMFLFTDAIINNQPVKVFNNGNLSRDFTFIDDIVSGIMATLLETSDNTSHYKLYNIGNSQPVQLLEYIEAIEDALNKKAIKQMMPMQPGDVKQTYANVSLLKKDFNYQPKTEVKEGIAAFVDWYKGFYTL</sequence>